<dbReference type="PANTHER" id="PTHR37038:SF12">
    <property type="entry name" value="TRANSCRIPTIONAL REGULATOR"/>
    <property type="match status" value="1"/>
</dbReference>
<dbReference type="SMART" id="SM00530">
    <property type="entry name" value="HTH_XRE"/>
    <property type="match status" value="1"/>
</dbReference>
<protein>
    <submittedName>
        <fullName evidence="3">Helix-turn-helix transcriptional regulator</fullName>
    </submittedName>
</protein>
<dbReference type="InterPro" id="IPR053163">
    <property type="entry name" value="HTH-type_regulator_Rgg"/>
</dbReference>
<dbReference type="PROSITE" id="PS50943">
    <property type="entry name" value="HTH_CROC1"/>
    <property type="match status" value="1"/>
</dbReference>
<keyword evidence="4" id="KW-1185">Reference proteome</keyword>
<dbReference type="EMBL" id="CP117884">
    <property type="protein sequence ID" value="WDF83013.1"/>
    <property type="molecule type" value="Genomic_DNA"/>
</dbReference>
<feature type="coiled-coil region" evidence="1">
    <location>
        <begin position="79"/>
        <end position="106"/>
    </location>
</feature>
<accession>A0ABY7WS52</accession>
<dbReference type="CDD" id="cd00093">
    <property type="entry name" value="HTH_XRE"/>
    <property type="match status" value="1"/>
</dbReference>
<dbReference type="Pfam" id="PF21259">
    <property type="entry name" value="Rgg_C"/>
    <property type="match status" value="1"/>
</dbReference>
<dbReference type="PANTHER" id="PTHR37038">
    <property type="entry name" value="TRANSCRIPTIONAL REGULATOR-RELATED"/>
    <property type="match status" value="1"/>
</dbReference>
<dbReference type="Proteomes" id="UP001220377">
    <property type="component" value="Chromosome"/>
</dbReference>
<reference evidence="3 4" key="1">
    <citation type="submission" date="2023-02" db="EMBL/GenBank/DDBJ databases">
        <title>Genome sequence of Lacticaseibacillus sp. KACC 23028.</title>
        <authorList>
            <person name="Kim S."/>
            <person name="Heo J."/>
            <person name="Kwon S.-W."/>
        </authorList>
    </citation>
    <scope>NUCLEOTIDE SEQUENCE [LARGE SCALE GENOMIC DNA]</scope>
    <source>
        <strain evidence="3 4">KACC 23028</strain>
    </source>
</reference>
<keyword evidence="1" id="KW-0175">Coiled coil</keyword>
<evidence type="ECO:0000313" key="4">
    <source>
        <dbReference type="Proteomes" id="UP001220377"/>
    </source>
</evidence>
<dbReference type="RefSeq" id="WP_274260863.1">
    <property type="nucleotide sequence ID" value="NZ_CP117884.1"/>
</dbReference>
<dbReference type="InterPro" id="IPR001387">
    <property type="entry name" value="Cro/C1-type_HTH"/>
</dbReference>
<evidence type="ECO:0000313" key="3">
    <source>
        <dbReference type="EMBL" id="WDF83013.1"/>
    </source>
</evidence>
<feature type="domain" description="HTH cro/C1-type" evidence="2">
    <location>
        <begin position="6"/>
        <end position="59"/>
    </location>
</feature>
<evidence type="ECO:0000259" key="2">
    <source>
        <dbReference type="PROSITE" id="PS50943"/>
    </source>
</evidence>
<dbReference type="SUPFAM" id="SSF47413">
    <property type="entry name" value="lambda repressor-like DNA-binding domains"/>
    <property type="match status" value="1"/>
</dbReference>
<dbReference type="Pfam" id="PF01381">
    <property type="entry name" value="HTH_3"/>
    <property type="match status" value="1"/>
</dbReference>
<dbReference type="InterPro" id="IPR010982">
    <property type="entry name" value="Lambda_DNA-bd_dom_sf"/>
</dbReference>
<dbReference type="InterPro" id="IPR010057">
    <property type="entry name" value="Transcription_activator_Rgg_C"/>
</dbReference>
<organism evidence="3 4">
    <name type="scientific">Lacticaseibacillus pabuli</name>
    <dbReference type="NCBI Taxonomy" id="3025672"/>
    <lineage>
        <taxon>Bacteria</taxon>
        <taxon>Bacillati</taxon>
        <taxon>Bacillota</taxon>
        <taxon>Bacilli</taxon>
        <taxon>Lactobacillales</taxon>
        <taxon>Lactobacillaceae</taxon>
        <taxon>Lacticaseibacillus</taxon>
    </lineage>
</organism>
<sequence>MDGEIFRQLRLREGYSLHDAAEEVTSVATLSRFENGLVAIGTEKLVACLNNIGLTFLEFASADDARQENQYNYFNDLRRMVELDQLAELEQQAQAQRARYDRSQSTIDFHTLVLAAGMSVKAGGANVLTPDETGQVLHELRRSDVWGEIEILQFEAAAPLLTAADDLALALDLALHVDDIARRSTLLYRDAWSAMLSTLEVLVYRGSAQAAELAARLNPMPIHEEAMVMRLRLRFINACVRLRQGEDDAAQQEITQLVALMRFMLCNDLATYYERKGSWLMEGGTDDADGRTVRTR</sequence>
<name>A0ABY7WS52_9LACO</name>
<proteinExistence type="predicted"/>
<evidence type="ECO:0000256" key="1">
    <source>
        <dbReference type="SAM" id="Coils"/>
    </source>
</evidence>
<gene>
    <name evidence="3" type="ORF">PQ472_01855</name>
</gene>